<keyword evidence="6" id="KW-0378">Hydrolase</keyword>
<evidence type="ECO:0000256" key="7">
    <source>
        <dbReference type="ARBA" id="ARBA00023242"/>
    </source>
</evidence>
<proteinExistence type="inferred from homology"/>
<dbReference type="AlphaFoldDB" id="A0A182RZA5"/>
<dbReference type="PANTHER" id="PTHR22930:SF289">
    <property type="entry name" value="DDE TNP4 DOMAIN-CONTAINING PROTEIN-RELATED"/>
    <property type="match status" value="1"/>
</dbReference>
<evidence type="ECO:0000256" key="2">
    <source>
        <dbReference type="ARBA" id="ARBA00004123"/>
    </source>
</evidence>
<dbReference type="Pfam" id="PF13359">
    <property type="entry name" value="DDE_Tnp_4"/>
    <property type="match status" value="1"/>
</dbReference>
<protein>
    <submittedName>
        <fullName evidence="9">DDE Tnp4 domain-containing protein</fullName>
    </submittedName>
</protein>
<dbReference type="EnsemblMetazoa" id="AFUN011636-RA">
    <property type="protein sequence ID" value="AFUN011636-PA"/>
    <property type="gene ID" value="AFUN011636"/>
</dbReference>
<evidence type="ECO:0000259" key="8">
    <source>
        <dbReference type="Pfam" id="PF13359"/>
    </source>
</evidence>
<keyword evidence="7" id="KW-0539">Nucleus</keyword>
<dbReference type="InterPro" id="IPR027806">
    <property type="entry name" value="HARBI1_dom"/>
</dbReference>
<feature type="domain" description="DDE Tnp4" evidence="8">
    <location>
        <begin position="26"/>
        <end position="166"/>
    </location>
</feature>
<comment type="subcellular location">
    <subcellularLocation>
        <location evidence="2">Nucleus</location>
    </subcellularLocation>
</comment>
<dbReference type="GO" id="GO:0046872">
    <property type="term" value="F:metal ion binding"/>
    <property type="evidence" value="ECO:0007669"/>
    <property type="project" value="UniProtKB-KW"/>
</dbReference>
<evidence type="ECO:0000313" key="9">
    <source>
        <dbReference type="EnsemblMetazoa" id="AFUN011636-PA"/>
    </source>
</evidence>
<evidence type="ECO:0000256" key="5">
    <source>
        <dbReference type="ARBA" id="ARBA00022723"/>
    </source>
</evidence>
<organism evidence="9">
    <name type="scientific">Anopheles funestus</name>
    <name type="common">African malaria mosquito</name>
    <dbReference type="NCBI Taxonomy" id="62324"/>
    <lineage>
        <taxon>Eukaryota</taxon>
        <taxon>Metazoa</taxon>
        <taxon>Ecdysozoa</taxon>
        <taxon>Arthropoda</taxon>
        <taxon>Hexapoda</taxon>
        <taxon>Insecta</taxon>
        <taxon>Pterygota</taxon>
        <taxon>Neoptera</taxon>
        <taxon>Endopterygota</taxon>
        <taxon>Diptera</taxon>
        <taxon>Nematocera</taxon>
        <taxon>Culicoidea</taxon>
        <taxon>Culicidae</taxon>
        <taxon>Anophelinae</taxon>
        <taxon>Anopheles</taxon>
    </lineage>
</organism>
<keyword evidence="5" id="KW-0479">Metal-binding</keyword>
<evidence type="ECO:0000256" key="3">
    <source>
        <dbReference type="ARBA" id="ARBA00006958"/>
    </source>
</evidence>
<evidence type="ECO:0000256" key="6">
    <source>
        <dbReference type="ARBA" id="ARBA00022801"/>
    </source>
</evidence>
<dbReference type="PANTHER" id="PTHR22930">
    <property type="match status" value="1"/>
</dbReference>
<dbReference type="GO" id="GO:0016787">
    <property type="term" value="F:hydrolase activity"/>
    <property type="evidence" value="ECO:0007669"/>
    <property type="project" value="UniProtKB-KW"/>
</dbReference>
<evidence type="ECO:0000256" key="4">
    <source>
        <dbReference type="ARBA" id="ARBA00022722"/>
    </source>
</evidence>
<comment type="similarity">
    <text evidence="3">Belongs to the HARBI1 family.</text>
</comment>
<comment type="cofactor">
    <cofactor evidence="1">
        <name>a divalent metal cation</name>
        <dbReference type="ChEBI" id="CHEBI:60240"/>
    </cofactor>
</comment>
<dbReference type="VEuPathDB" id="VectorBase:AFUN011636"/>
<keyword evidence="4" id="KW-0540">Nuclease</keyword>
<sequence>MNENERNESKEYFSRKTNIEDITMCVDGTHIKIKKPLHRPLLYLNRKHCYSLNVMLVCDHKYRIRAINARFPGSNHDAHVWKVKLFVTGDAGYPSEPWLIRPHRNPGRGSEEASFNTLLSSGRIIVEMTIAILKSRFRCLNGGDGCLNYTPKKCAAIINVCRALHNVCIEHNIEGQQVFDDIMLSAQAT</sequence>
<dbReference type="GO" id="GO:0005634">
    <property type="term" value="C:nucleus"/>
    <property type="evidence" value="ECO:0007669"/>
    <property type="project" value="UniProtKB-SubCell"/>
</dbReference>
<dbReference type="VEuPathDB" id="VectorBase:AFUN2_009679"/>
<reference evidence="9" key="1">
    <citation type="submission" date="2020-05" db="UniProtKB">
        <authorList>
            <consortium name="EnsemblMetazoa"/>
        </authorList>
    </citation>
    <scope>IDENTIFICATION</scope>
    <source>
        <strain evidence="9">FUMOZ</strain>
    </source>
</reference>
<dbReference type="VEuPathDB" id="VectorBase:AFUN2_014221"/>
<dbReference type="GO" id="GO:0004518">
    <property type="term" value="F:nuclease activity"/>
    <property type="evidence" value="ECO:0007669"/>
    <property type="project" value="UniProtKB-KW"/>
</dbReference>
<name>A0A182RZA5_ANOFN</name>
<evidence type="ECO:0000256" key="1">
    <source>
        <dbReference type="ARBA" id="ARBA00001968"/>
    </source>
</evidence>
<dbReference type="InterPro" id="IPR045249">
    <property type="entry name" value="HARBI1-like"/>
</dbReference>
<accession>A0A182RZA5</accession>
<dbReference type="STRING" id="62324.A0A182RZA5"/>